<evidence type="ECO:0000259" key="3">
    <source>
        <dbReference type="Pfam" id="PF02668"/>
    </source>
</evidence>
<dbReference type="AlphaFoldDB" id="A0A086TGF0"/>
<dbReference type="PANTHER" id="PTHR37285">
    <property type="entry name" value="SPORE WALL MATURATION PROTEIN DIT1"/>
    <property type="match status" value="1"/>
</dbReference>
<feature type="region of interest" description="Disordered" evidence="2">
    <location>
        <begin position="1"/>
        <end position="20"/>
    </location>
</feature>
<evidence type="ECO:0000256" key="2">
    <source>
        <dbReference type="SAM" id="MobiDB-lite"/>
    </source>
</evidence>
<comment type="caution">
    <text evidence="4">The sequence shown here is derived from an EMBL/GenBank/DDBJ whole genome shotgun (WGS) entry which is preliminary data.</text>
</comment>
<reference evidence="5" key="1">
    <citation type="journal article" date="2014" name="Genome Announc.">
        <title>Genome sequence and annotation of Acremonium chrysogenum, producer of the beta-lactam antibiotic cephalosporin C.</title>
        <authorList>
            <person name="Terfehr D."/>
            <person name="Dahlmann T.A."/>
            <person name="Specht T."/>
            <person name="Zadra I."/>
            <person name="Kuernsteiner H."/>
            <person name="Kueck U."/>
        </authorList>
    </citation>
    <scope>NUCLEOTIDE SEQUENCE [LARGE SCALE GENOMIC DNA]</scope>
    <source>
        <strain evidence="5">ATCC 11550 / CBS 779.69 / DSM 880 / IAM 14645 / JCM 23072 / IMI 49137</strain>
    </source>
</reference>
<evidence type="ECO:0000313" key="5">
    <source>
        <dbReference type="Proteomes" id="UP000029964"/>
    </source>
</evidence>
<evidence type="ECO:0000313" key="4">
    <source>
        <dbReference type="EMBL" id="KFH48432.1"/>
    </source>
</evidence>
<dbReference type="HOGENOM" id="CLU_015940_0_0_1"/>
<dbReference type="InterPro" id="IPR007817">
    <property type="entry name" value="Isocyanide_synthase_DIT1"/>
</dbReference>
<dbReference type="Gene3D" id="3.60.130.10">
    <property type="entry name" value="Clavaminate synthase-like"/>
    <property type="match status" value="1"/>
</dbReference>
<proteinExistence type="predicted"/>
<dbReference type="PANTHER" id="PTHR37285:SF5">
    <property type="entry name" value="SPORE WALL MATURATION PROTEIN DIT1"/>
    <property type="match status" value="1"/>
</dbReference>
<keyword evidence="1" id="KW-0560">Oxidoreductase</keyword>
<dbReference type="SUPFAM" id="SSF51197">
    <property type="entry name" value="Clavaminate synthase-like"/>
    <property type="match status" value="1"/>
</dbReference>
<keyword evidence="5" id="KW-1185">Reference proteome</keyword>
<dbReference type="Pfam" id="PF02668">
    <property type="entry name" value="TauD"/>
    <property type="match status" value="1"/>
</dbReference>
<protein>
    <submittedName>
        <fullName evidence="4">Spore wall maturation protein-like protein</fullName>
    </submittedName>
</protein>
<sequence>MATTATQQRRPSKGDEYGSLDQGISTAVSSLTAILDPEVLKISARILRVIDRYKFPSSSSSSSSTTTDTNLPSRSDEGHFRFLCTVYSQVKASEPIRLCLPAFPFKSPNSTRKVLGRLPDKAEEVALAHLSGLCLAIGDLYPPGAKLTIISDGLVYNDLLGVPDKDVWAYGEALRAIARDKGYDKNIIFSRLRDLVTVPLPEHMDEMTYVANASNFRRALLNTFMRPDWEWSEVRRSEDVCATYRGYIKFLETDLEHVFPQGEDRSKSRFKRGVEYIARQMLARGDAFANAVSTRYKDHVRLSIHASTGASKLSISLLPTDTIYTTPWHCSVAFRLDGTITSGMRAEFEADDRFELVYTADGRPSYFRERSDLLSWAGDKGGVTMEPLYPSGVMVRPSVPGSLAIRDIDGDKVRALAEVNSPVVLRGFCKRPDREEFLKKAHELGEPLPWKFGLVLEVKDRGTETAGLNNVLSSEWMPFHFDGLFKTKTWTDDDGRECLVPDPPRFQFFAGVTGSPKNTGFTIFSSSTLLFQHLPSWLSVHDLSPLTWSVATSSFDQTTMRGLPLVISHPTTGKPCLRYHEPWPQEKTKFDATVVTIEGQGLPGSSEAICAAIDETLHDRRVAYYHAWEQGNLVVSDNVLMMHTRSDFTAGSDRELWRVHFD</sequence>
<dbReference type="OrthoDB" id="429813at2759"/>
<dbReference type="Pfam" id="PF05141">
    <property type="entry name" value="DIT1_PvcA"/>
    <property type="match status" value="1"/>
</dbReference>
<organism evidence="4 5">
    <name type="scientific">Hapsidospora chrysogenum (strain ATCC 11550 / CBS 779.69 / DSM 880 / IAM 14645 / JCM 23072 / IMI 49137)</name>
    <name type="common">Acremonium chrysogenum</name>
    <dbReference type="NCBI Taxonomy" id="857340"/>
    <lineage>
        <taxon>Eukaryota</taxon>
        <taxon>Fungi</taxon>
        <taxon>Dikarya</taxon>
        <taxon>Ascomycota</taxon>
        <taxon>Pezizomycotina</taxon>
        <taxon>Sordariomycetes</taxon>
        <taxon>Hypocreomycetidae</taxon>
        <taxon>Hypocreales</taxon>
        <taxon>Bionectriaceae</taxon>
        <taxon>Hapsidospora</taxon>
    </lineage>
</organism>
<accession>A0A086TGF0</accession>
<dbReference type="STRING" id="857340.A0A086TGF0"/>
<dbReference type="GO" id="GO:0016491">
    <property type="term" value="F:oxidoreductase activity"/>
    <property type="evidence" value="ECO:0007669"/>
    <property type="project" value="UniProtKB-KW"/>
</dbReference>
<evidence type="ECO:0000256" key="1">
    <source>
        <dbReference type="ARBA" id="ARBA00023002"/>
    </source>
</evidence>
<gene>
    <name evidence="4" type="ORF">ACRE_005880</name>
</gene>
<dbReference type="Proteomes" id="UP000029964">
    <property type="component" value="Unassembled WGS sequence"/>
</dbReference>
<name>A0A086TGF0_HAPC1</name>
<dbReference type="InterPro" id="IPR042098">
    <property type="entry name" value="TauD-like_sf"/>
</dbReference>
<dbReference type="EMBL" id="JPKY01000003">
    <property type="protein sequence ID" value="KFH48432.1"/>
    <property type="molecule type" value="Genomic_DNA"/>
</dbReference>
<feature type="domain" description="TauD/TfdA-like" evidence="3">
    <location>
        <begin position="404"/>
        <end position="659"/>
    </location>
</feature>
<dbReference type="InterPro" id="IPR003819">
    <property type="entry name" value="TauD/TfdA-like"/>
</dbReference>